<protein>
    <submittedName>
        <fullName evidence="2">Uncharacterized protein</fullName>
    </submittedName>
</protein>
<accession>A0A9N7Y2M7</accession>
<keyword evidence="3" id="KW-1185">Reference proteome</keyword>
<name>A0A9N7Y2M7_PLEPL</name>
<dbReference type="EMBL" id="CADEAL010000170">
    <property type="protein sequence ID" value="CAB1415725.1"/>
    <property type="molecule type" value="Genomic_DNA"/>
</dbReference>
<evidence type="ECO:0000313" key="2">
    <source>
        <dbReference type="EMBL" id="CAB1415725.1"/>
    </source>
</evidence>
<reference evidence="2" key="1">
    <citation type="submission" date="2020-03" db="EMBL/GenBank/DDBJ databases">
        <authorList>
            <person name="Weist P."/>
        </authorList>
    </citation>
    <scope>NUCLEOTIDE SEQUENCE</scope>
</reference>
<evidence type="ECO:0000256" key="1">
    <source>
        <dbReference type="SAM" id="MobiDB-lite"/>
    </source>
</evidence>
<dbReference type="AlphaFoldDB" id="A0A9N7Y2M7"/>
<organism evidence="2 3">
    <name type="scientific">Pleuronectes platessa</name>
    <name type="common">European plaice</name>
    <dbReference type="NCBI Taxonomy" id="8262"/>
    <lineage>
        <taxon>Eukaryota</taxon>
        <taxon>Metazoa</taxon>
        <taxon>Chordata</taxon>
        <taxon>Craniata</taxon>
        <taxon>Vertebrata</taxon>
        <taxon>Euteleostomi</taxon>
        <taxon>Actinopterygii</taxon>
        <taxon>Neopterygii</taxon>
        <taxon>Teleostei</taxon>
        <taxon>Neoteleostei</taxon>
        <taxon>Acanthomorphata</taxon>
        <taxon>Carangaria</taxon>
        <taxon>Pleuronectiformes</taxon>
        <taxon>Pleuronectoidei</taxon>
        <taxon>Pleuronectidae</taxon>
        <taxon>Pleuronectes</taxon>
    </lineage>
</organism>
<proteinExistence type="predicted"/>
<sequence>MMPGKAEGMPGCVVVSAAVVCPLQGANMKKRDGWRMGGGGEKPGEREMETNLEGDKQRVMRTEGREIRVESIFTVLPKPLGKFPKDGLKALAAQAKHEYHTAKHLQHVAVGISLEGMIIHNT</sequence>
<comment type="caution">
    <text evidence="2">The sequence shown here is derived from an EMBL/GenBank/DDBJ whole genome shotgun (WGS) entry which is preliminary data.</text>
</comment>
<dbReference type="Proteomes" id="UP001153269">
    <property type="component" value="Unassembled WGS sequence"/>
</dbReference>
<evidence type="ECO:0000313" key="3">
    <source>
        <dbReference type="Proteomes" id="UP001153269"/>
    </source>
</evidence>
<gene>
    <name evidence="2" type="ORF">PLEPLA_LOCUS3443</name>
</gene>
<feature type="compositionally biased region" description="Basic and acidic residues" evidence="1">
    <location>
        <begin position="42"/>
        <end position="52"/>
    </location>
</feature>
<feature type="region of interest" description="Disordered" evidence="1">
    <location>
        <begin position="30"/>
        <end position="52"/>
    </location>
</feature>